<dbReference type="InterPro" id="IPR036390">
    <property type="entry name" value="WH_DNA-bd_sf"/>
</dbReference>
<dbReference type="EMBL" id="VFPA01000003">
    <property type="protein sequence ID" value="TQM08980.1"/>
    <property type="molecule type" value="Genomic_DNA"/>
</dbReference>
<dbReference type="InterPro" id="IPR036388">
    <property type="entry name" value="WH-like_DNA-bd_sf"/>
</dbReference>
<dbReference type="Gene3D" id="1.10.10.10">
    <property type="entry name" value="Winged helix-like DNA-binding domain superfamily/Winged helix DNA-binding domain"/>
    <property type="match status" value="1"/>
</dbReference>
<dbReference type="SUPFAM" id="SSF46785">
    <property type="entry name" value="Winged helix' DNA-binding domain"/>
    <property type="match status" value="1"/>
</dbReference>
<dbReference type="Gene3D" id="2.60.120.10">
    <property type="entry name" value="Jelly Rolls"/>
    <property type="match status" value="1"/>
</dbReference>
<feature type="domain" description="HTH crp-type" evidence="5">
    <location>
        <begin position="134"/>
        <end position="205"/>
    </location>
</feature>
<proteinExistence type="predicted"/>
<evidence type="ECO:0000313" key="7">
    <source>
        <dbReference type="Proteomes" id="UP000315677"/>
    </source>
</evidence>
<dbReference type="InterPro" id="IPR050397">
    <property type="entry name" value="Env_Response_Regulators"/>
</dbReference>
<dbReference type="Pfam" id="PF00027">
    <property type="entry name" value="cNMP_binding"/>
    <property type="match status" value="1"/>
</dbReference>
<dbReference type="InterPro" id="IPR000595">
    <property type="entry name" value="cNMP-bd_dom"/>
</dbReference>
<reference evidence="6 7" key="1">
    <citation type="submission" date="2019-06" db="EMBL/GenBank/DDBJ databases">
        <title>Sequencing the genomes of 1000 actinobacteria strains.</title>
        <authorList>
            <person name="Klenk H.-P."/>
        </authorList>
    </citation>
    <scope>NUCLEOTIDE SEQUENCE [LARGE SCALE GENOMIC DNA]</scope>
    <source>
        <strain evidence="6 7">DSM 45301</strain>
    </source>
</reference>
<dbReference type="SMART" id="SM00419">
    <property type="entry name" value="HTH_CRP"/>
    <property type="match status" value="1"/>
</dbReference>
<dbReference type="SUPFAM" id="SSF51206">
    <property type="entry name" value="cAMP-binding domain-like"/>
    <property type="match status" value="1"/>
</dbReference>
<organism evidence="6 7">
    <name type="scientific">Pseudonocardia kunmingensis</name>
    <dbReference type="NCBI Taxonomy" id="630975"/>
    <lineage>
        <taxon>Bacteria</taxon>
        <taxon>Bacillati</taxon>
        <taxon>Actinomycetota</taxon>
        <taxon>Actinomycetes</taxon>
        <taxon>Pseudonocardiales</taxon>
        <taxon>Pseudonocardiaceae</taxon>
        <taxon>Pseudonocardia</taxon>
    </lineage>
</organism>
<dbReference type="InterPro" id="IPR018490">
    <property type="entry name" value="cNMP-bd_dom_sf"/>
</dbReference>
<dbReference type="PROSITE" id="PS50042">
    <property type="entry name" value="CNMP_BINDING_3"/>
    <property type="match status" value="1"/>
</dbReference>
<dbReference type="CDD" id="cd00038">
    <property type="entry name" value="CAP_ED"/>
    <property type="match status" value="1"/>
</dbReference>
<dbReference type="PANTHER" id="PTHR24567:SF77">
    <property type="entry name" value="NUCLEOSIDE-RESPONSIVE TRANSCRIPTIONAL ACTIVATOR OF NUCLEOSIDE UTILIZATION DEOR"/>
    <property type="match status" value="1"/>
</dbReference>
<keyword evidence="2" id="KW-0238">DNA-binding</keyword>
<dbReference type="Pfam" id="PF13545">
    <property type="entry name" value="HTH_Crp_2"/>
    <property type="match status" value="1"/>
</dbReference>
<dbReference type="GO" id="GO:0003677">
    <property type="term" value="F:DNA binding"/>
    <property type="evidence" value="ECO:0007669"/>
    <property type="project" value="UniProtKB-KW"/>
</dbReference>
<dbReference type="GO" id="GO:0003700">
    <property type="term" value="F:DNA-binding transcription factor activity"/>
    <property type="evidence" value="ECO:0007669"/>
    <property type="project" value="TreeGrafter"/>
</dbReference>
<evidence type="ECO:0000259" key="5">
    <source>
        <dbReference type="PROSITE" id="PS51063"/>
    </source>
</evidence>
<keyword evidence="3" id="KW-0804">Transcription</keyword>
<dbReference type="PANTHER" id="PTHR24567">
    <property type="entry name" value="CRP FAMILY TRANSCRIPTIONAL REGULATORY PROTEIN"/>
    <property type="match status" value="1"/>
</dbReference>
<dbReference type="GO" id="GO:0005829">
    <property type="term" value="C:cytosol"/>
    <property type="evidence" value="ECO:0007669"/>
    <property type="project" value="TreeGrafter"/>
</dbReference>
<evidence type="ECO:0000313" key="6">
    <source>
        <dbReference type="EMBL" id="TQM08980.1"/>
    </source>
</evidence>
<dbReference type="SMART" id="SM00100">
    <property type="entry name" value="cNMP"/>
    <property type="match status" value="1"/>
</dbReference>
<sequence>MARLLPAPRDALLAQAHVRRFAPADALLRQGATDRHAYLILAGDVAVHVIDSSGIDAMLAVRRRGDIVGELAALTGEPRSATVVAMTRVTAGVITASALTNVLTTYPTAAWELVRTQAHRLDWANRRRVDFVSRRATARVARVLADLAHEIGSGNEQPIRVELSQRDIASIVGMALNTAENALRSLAHHGYIERRYRAVLIVDLAGLAEFADWDRDNP</sequence>
<protein>
    <submittedName>
        <fullName evidence="6">CRP-like cAMP-binding protein</fullName>
    </submittedName>
</protein>
<comment type="caution">
    <text evidence="6">The sequence shown here is derived from an EMBL/GenBank/DDBJ whole genome shotgun (WGS) entry which is preliminary data.</text>
</comment>
<keyword evidence="1" id="KW-0805">Transcription regulation</keyword>
<dbReference type="InterPro" id="IPR014710">
    <property type="entry name" value="RmlC-like_jellyroll"/>
</dbReference>
<evidence type="ECO:0000256" key="1">
    <source>
        <dbReference type="ARBA" id="ARBA00023015"/>
    </source>
</evidence>
<dbReference type="PROSITE" id="PS51063">
    <property type="entry name" value="HTH_CRP_2"/>
    <property type="match status" value="1"/>
</dbReference>
<dbReference type="InterPro" id="IPR012318">
    <property type="entry name" value="HTH_CRP"/>
</dbReference>
<gene>
    <name evidence="6" type="ORF">FB558_4721</name>
</gene>
<name>A0A543DI21_9PSEU</name>
<dbReference type="AlphaFoldDB" id="A0A543DI21"/>
<dbReference type="Proteomes" id="UP000315677">
    <property type="component" value="Unassembled WGS sequence"/>
</dbReference>
<evidence type="ECO:0000256" key="2">
    <source>
        <dbReference type="ARBA" id="ARBA00023125"/>
    </source>
</evidence>
<evidence type="ECO:0000259" key="4">
    <source>
        <dbReference type="PROSITE" id="PS50042"/>
    </source>
</evidence>
<keyword evidence="7" id="KW-1185">Reference proteome</keyword>
<evidence type="ECO:0000256" key="3">
    <source>
        <dbReference type="ARBA" id="ARBA00023163"/>
    </source>
</evidence>
<feature type="domain" description="Cyclic nucleotide-binding" evidence="4">
    <location>
        <begin position="1"/>
        <end position="103"/>
    </location>
</feature>
<accession>A0A543DI21</accession>